<organism evidence="2 3">
    <name type="scientific">Streptosporangium sandarakinum</name>
    <dbReference type="NCBI Taxonomy" id="1260955"/>
    <lineage>
        <taxon>Bacteria</taxon>
        <taxon>Bacillati</taxon>
        <taxon>Actinomycetota</taxon>
        <taxon>Actinomycetes</taxon>
        <taxon>Streptosporangiales</taxon>
        <taxon>Streptosporangiaceae</taxon>
        <taxon>Streptosporangium</taxon>
    </lineage>
</organism>
<dbReference type="AlphaFoldDB" id="A0A852V6Y5"/>
<evidence type="ECO:0000259" key="1">
    <source>
        <dbReference type="Pfam" id="PF13358"/>
    </source>
</evidence>
<dbReference type="EMBL" id="JACCCO010000002">
    <property type="protein sequence ID" value="NYF42914.1"/>
    <property type="molecule type" value="Genomic_DNA"/>
</dbReference>
<dbReference type="Pfam" id="PF13358">
    <property type="entry name" value="DDE_3"/>
    <property type="match status" value="1"/>
</dbReference>
<evidence type="ECO:0000313" key="2">
    <source>
        <dbReference type="EMBL" id="NYF42914.1"/>
    </source>
</evidence>
<accession>A0A852V6Y5</accession>
<name>A0A852V6Y5_9ACTN</name>
<protein>
    <submittedName>
        <fullName evidence="2">Transposase</fullName>
    </submittedName>
</protein>
<evidence type="ECO:0000313" key="3">
    <source>
        <dbReference type="Proteomes" id="UP000576393"/>
    </source>
</evidence>
<dbReference type="Gene3D" id="3.30.420.10">
    <property type="entry name" value="Ribonuclease H-like superfamily/Ribonuclease H"/>
    <property type="match status" value="1"/>
</dbReference>
<dbReference type="Proteomes" id="UP000576393">
    <property type="component" value="Unassembled WGS sequence"/>
</dbReference>
<gene>
    <name evidence="2" type="ORF">HDA43_005115</name>
</gene>
<dbReference type="GO" id="GO:0003676">
    <property type="term" value="F:nucleic acid binding"/>
    <property type="evidence" value="ECO:0007669"/>
    <property type="project" value="InterPro"/>
</dbReference>
<comment type="caution">
    <text evidence="2">The sequence shown here is derived from an EMBL/GenBank/DDBJ whole genome shotgun (WGS) entry which is preliminary data.</text>
</comment>
<proteinExistence type="predicted"/>
<sequence>MRNAHPDGRKSFAWTDYRNLIQVAHQLGGPIVLVWDNLNAHLTAGIRRYITERDWLTVYQLPTYVPDLNPVEGIWSILRRTTMANRAFTDPNDLITIVRQGLHRLQYRHDVLDGCLLGTGLVPARLRRHHAFNLDNYLREEACTGRMAERYSGITLAASPQTIRSFCLRNSAS</sequence>
<dbReference type="InterPro" id="IPR036397">
    <property type="entry name" value="RNaseH_sf"/>
</dbReference>
<reference evidence="2 3" key="1">
    <citation type="submission" date="2020-07" db="EMBL/GenBank/DDBJ databases">
        <title>Sequencing the genomes of 1000 actinobacteria strains.</title>
        <authorList>
            <person name="Klenk H.-P."/>
        </authorList>
    </citation>
    <scope>NUCLEOTIDE SEQUENCE [LARGE SCALE GENOMIC DNA]</scope>
    <source>
        <strain evidence="2 3">DSM 45763</strain>
    </source>
</reference>
<keyword evidence="3" id="KW-1185">Reference proteome</keyword>
<dbReference type="InterPro" id="IPR038717">
    <property type="entry name" value="Tc1-like_DDE_dom"/>
</dbReference>
<dbReference type="RefSeq" id="WP_218912407.1">
    <property type="nucleotide sequence ID" value="NZ_JACCCO010000002.1"/>
</dbReference>
<feature type="domain" description="Tc1-like transposase DDE" evidence="1">
    <location>
        <begin position="28"/>
        <end position="94"/>
    </location>
</feature>